<dbReference type="GO" id="GO:0005975">
    <property type="term" value="P:carbohydrate metabolic process"/>
    <property type="evidence" value="ECO:0007669"/>
    <property type="project" value="InterPro"/>
</dbReference>
<dbReference type="InterPro" id="IPR011050">
    <property type="entry name" value="Pectin_lyase_fold/virulence"/>
</dbReference>
<evidence type="ECO:0000256" key="1">
    <source>
        <dbReference type="ARBA" id="ARBA00008834"/>
    </source>
</evidence>
<proteinExistence type="inferred from homology"/>
<accession>A0A368Y9F3</accession>
<dbReference type="GO" id="GO:0004650">
    <property type="term" value="F:polygalacturonase activity"/>
    <property type="evidence" value="ECO:0007669"/>
    <property type="project" value="InterPro"/>
</dbReference>
<evidence type="ECO:0000256" key="3">
    <source>
        <dbReference type="ARBA" id="ARBA00023295"/>
    </source>
</evidence>
<dbReference type="PROSITE" id="PS00502">
    <property type="entry name" value="POLYGALACTURONASE"/>
    <property type="match status" value="1"/>
</dbReference>
<keyword evidence="3 4" id="KW-0326">Glycosidase</keyword>
<keyword evidence="7" id="KW-1185">Reference proteome</keyword>
<protein>
    <submittedName>
        <fullName evidence="6">Polygalacturonase</fullName>
    </submittedName>
</protein>
<dbReference type="SUPFAM" id="SSF51126">
    <property type="entry name" value="Pectin lyase-like"/>
    <property type="match status" value="1"/>
</dbReference>
<dbReference type="Pfam" id="PF00295">
    <property type="entry name" value="Glyco_hydro_28"/>
    <property type="match status" value="1"/>
</dbReference>
<dbReference type="AlphaFoldDB" id="A0A368Y9F3"/>
<dbReference type="PANTHER" id="PTHR31339">
    <property type="entry name" value="PECTIN LYASE-RELATED"/>
    <property type="match status" value="1"/>
</dbReference>
<comment type="similarity">
    <text evidence="1 4">Belongs to the glycosyl hydrolase 28 family.</text>
</comment>
<evidence type="ECO:0000256" key="2">
    <source>
        <dbReference type="ARBA" id="ARBA00022801"/>
    </source>
</evidence>
<dbReference type="EMBL" id="QPJJ01000002">
    <property type="protein sequence ID" value="RCW76735.1"/>
    <property type="molecule type" value="Genomic_DNA"/>
</dbReference>
<feature type="domain" description="Rhamnogalacturonase A/B/Epimerase-like pectate lyase" evidence="5">
    <location>
        <begin position="3"/>
        <end position="58"/>
    </location>
</feature>
<dbReference type="InterPro" id="IPR012334">
    <property type="entry name" value="Pectin_lyas_fold"/>
</dbReference>
<evidence type="ECO:0000259" key="5">
    <source>
        <dbReference type="Pfam" id="PF12708"/>
    </source>
</evidence>
<dbReference type="Pfam" id="PF12708">
    <property type="entry name" value="Pect-lyase_RHGA_epim"/>
    <property type="match status" value="1"/>
</dbReference>
<dbReference type="Proteomes" id="UP000252585">
    <property type="component" value="Unassembled WGS sequence"/>
</dbReference>
<organism evidence="6 7">
    <name type="scientific">Saliterribacillus persicus</name>
    <dbReference type="NCBI Taxonomy" id="930114"/>
    <lineage>
        <taxon>Bacteria</taxon>
        <taxon>Bacillati</taxon>
        <taxon>Bacillota</taxon>
        <taxon>Bacilli</taxon>
        <taxon>Bacillales</taxon>
        <taxon>Bacillaceae</taxon>
        <taxon>Saliterribacillus</taxon>
    </lineage>
</organism>
<keyword evidence="2 4" id="KW-0378">Hydrolase</keyword>
<gene>
    <name evidence="6" type="ORF">DFR57_10210</name>
</gene>
<evidence type="ECO:0000256" key="4">
    <source>
        <dbReference type="RuleBase" id="RU361169"/>
    </source>
</evidence>
<dbReference type="RefSeq" id="WP_114351517.1">
    <property type="nucleotide sequence ID" value="NZ_QPJJ01000002.1"/>
</dbReference>
<dbReference type="Gene3D" id="2.160.20.10">
    <property type="entry name" value="Single-stranded right-handed beta-helix, Pectin lyase-like"/>
    <property type="match status" value="1"/>
</dbReference>
<dbReference type="SMART" id="SM00710">
    <property type="entry name" value="PbH1"/>
    <property type="match status" value="4"/>
</dbReference>
<dbReference type="InterPro" id="IPR051801">
    <property type="entry name" value="GH28_Enzymes"/>
</dbReference>
<reference evidence="6 7" key="1">
    <citation type="submission" date="2018-07" db="EMBL/GenBank/DDBJ databases">
        <title>Genomic Encyclopedia of Type Strains, Phase IV (KMG-IV): sequencing the most valuable type-strain genomes for metagenomic binning, comparative biology and taxonomic classification.</title>
        <authorList>
            <person name="Goeker M."/>
        </authorList>
    </citation>
    <scope>NUCLEOTIDE SEQUENCE [LARGE SCALE GENOMIC DNA]</scope>
    <source>
        <strain evidence="6 7">DSM 27696</strain>
    </source>
</reference>
<name>A0A368Y9F3_9BACI</name>
<dbReference type="InterPro" id="IPR000743">
    <property type="entry name" value="Glyco_hydro_28"/>
</dbReference>
<sequence length="501" mass="55733">MVFHNITSYGAKSDIAIDSTDAIQTAIDACENEGGGTVFVPSGRFLTGPIALKSNLTLHLEKGAILLFTDDFEKYPVVKTRWSGYVCHAFMPLIFADHVENTSITGEGVIDGQGMSWWKINRALREGKSYSSNKTEVIREANRNFTEPADTNLVEWPSQFLRPPLVQFYHAKHVTISGVTVKNSPFWNTHLVFCQDVSIHNVTFLNPSNTPNGDGLDIDSCENVRISDCHFDVGDDCVVLKSGINEDGRRYNVPTKNIVVTNCTMQHGHGGVVLGSESSGGIENITVSNCVFDGTDRGIRIKTNRERGSYIRNLLVSNIYMENVLCPLAINSFYRHGVSKSNPELLDAKAIPVTEKTPVVENIYLTQVIAKNCRAAAGFIYGLPEMPIKEVRISHSSFEMNGAKVDGGEPDMVREEIYMEGEGIFAKYVEDLRLHDVQIQTRIGPALILKESKDIALEQFELKNKQKDAHVVDAEAVKSLYIEGRQYETEKNSYLKEGERA</sequence>
<comment type="caution">
    <text evidence="6">The sequence shown here is derived from an EMBL/GenBank/DDBJ whole genome shotgun (WGS) entry which is preliminary data.</text>
</comment>
<dbReference type="InterPro" id="IPR024535">
    <property type="entry name" value="RHGA/B-epi-like_pectate_lyase"/>
</dbReference>
<dbReference type="InterPro" id="IPR006626">
    <property type="entry name" value="PbH1"/>
</dbReference>
<dbReference type="OrthoDB" id="9795222at2"/>
<evidence type="ECO:0000313" key="6">
    <source>
        <dbReference type="EMBL" id="RCW76735.1"/>
    </source>
</evidence>
<dbReference type="PANTHER" id="PTHR31339:SF9">
    <property type="entry name" value="PLASMIN AND FIBRONECTIN-BINDING PROTEIN A"/>
    <property type="match status" value="1"/>
</dbReference>
<evidence type="ECO:0000313" key="7">
    <source>
        <dbReference type="Proteomes" id="UP000252585"/>
    </source>
</evidence>